<dbReference type="PROSITE" id="PS50883">
    <property type="entry name" value="EAL"/>
    <property type="match status" value="1"/>
</dbReference>
<evidence type="ECO:0000313" key="5">
    <source>
        <dbReference type="EMBL" id="SKA70996.1"/>
    </source>
</evidence>
<proteinExistence type="predicted"/>
<dbReference type="CDD" id="cd01949">
    <property type="entry name" value="GGDEF"/>
    <property type="match status" value="1"/>
</dbReference>
<dbReference type="Pfam" id="PF00989">
    <property type="entry name" value="PAS"/>
    <property type="match status" value="1"/>
</dbReference>
<dbReference type="PROSITE" id="PS50113">
    <property type="entry name" value="PAC"/>
    <property type="match status" value="1"/>
</dbReference>
<evidence type="ECO:0000256" key="1">
    <source>
        <dbReference type="SAM" id="Phobius"/>
    </source>
</evidence>
<evidence type="ECO:0000259" key="2">
    <source>
        <dbReference type="PROSITE" id="PS50113"/>
    </source>
</evidence>
<dbReference type="GO" id="GO:0003824">
    <property type="term" value="F:catalytic activity"/>
    <property type="evidence" value="ECO:0007669"/>
    <property type="project" value="UniProtKB-ARBA"/>
</dbReference>
<dbReference type="STRING" id="1121449.SAMN02745704_00061"/>
<dbReference type="Pfam" id="PF00990">
    <property type="entry name" value="GGDEF"/>
    <property type="match status" value="1"/>
</dbReference>
<dbReference type="InterPro" id="IPR001633">
    <property type="entry name" value="EAL_dom"/>
</dbReference>
<dbReference type="SMART" id="SM00052">
    <property type="entry name" value="EAL"/>
    <property type="match status" value="1"/>
</dbReference>
<dbReference type="Gene3D" id="3.30.450.20">
    <property type="entry name" value="PAS domain"/>
    <property type="match status" value="1"/>
</dbReference>
<feature type="transmembrane region" description="Helical" evidence="1">
    <location>
        <begin position="336"/>
        <end position="358"/>
    </location>
</feature>
<organism evidence="5 6">
    <name type="scientific">Paucidesulfovibrio gracilis DSM 16080</name>
    <dbReference type="NCBI Taxonomy" id="1121449"/>
    <lineage>
        <taxon>Bacteria</taxon>
        <taxon>Pseudomonadati</taxon>
        <taxon>Thermodesulfobacteriota</taxon>
        <taxon>Desulfovibrionia</taxon>
        <taxon>Desulfovibrionales</taxon>
        <taxon>Desulfovibrionaceae</taxon>
        <taxon>Paucidesulfovibrio</taxon>
    </lineage>
</organism>
<dbReference type="SMART" id="SM00267">
    <property type="entry name" value="GGDEF"/>
    <property type="match status" value="1"/>
</dbReference>
<dbReference type="SUPFAM" id="SSF55785">
    <property type="entry name" value="PYP-like sensor domain (PAS domain)"/>
    <property type="match status" value="1"/>
</dbReference>
<dbReference type="InterPro" id="IPR000160">
    <property type="entry name" value="GGDEF_dom"/>
</dbReference>
<dbReference type="SUPFAM" id="SSF141868">
    <property type="entry name" value="EAL domain-like"/>
    <property type="match status" value="1"/>
</dbReference>
<sequence length="1076" mass="120099">MDMKSRCGMMPCVMHTPKAFRRLPLPYKLTIAALVLLGPALVLGVFMELGARYDLLIGQTELSGIRYLRPAFSLLDAIGDHQSYHLQHPDAPSNDLSPPSQNVIQSIQAVETAVQAETATLRDSPSFLAEDAHRMDPIHLWKAWEEVENAPTPQHYDAFMSTLLEAISAVSDCANLALDPALDSHALATATALTLPRVSRELSLLEQAALEYPGVGRSPAFRQSARDRIMQRLGLLRMGLLEEVGTHSQRAIMEDSNFYDHTPGLHRNYAPALKRFLAAADITDETMLLLCHGQQRPEEAARSVTATRDALTALALTGLTELDTMVRHRIRSYHSWRLAGLGSGALALLLALVVMAAISHDMTRSVRLGLNYVRRVAGGDYSAEVDDRDLSRDLAQYTQGVRQMVTVLKQQFGFMDGVLRNMTVPCLIVDKDERLAFVNKPYLDLFEMDSPESQYLGQSFNDFFYDGKASNTILGEVMRRKKERHNLLMSLLSVHGRPLTIRYDASPLYDLDGNIIGGFALFLDFTEIHEQQIEIERLAAFPRENPNPLFSMDAAGKALYQNPAAKTALEELHIEREELLPPNHVDIVHTVLNTRSSRLDVESRPGDRIYSWAYHPVPDQEQVYVYGMDITLRRRMEEQLTHDALHDGLTGLPNRSLLQDRMEQALGRAGRTASQSLALLFLDLDRFKNINDSLGHAAGDDLLLHFTDRLRGVLPGDATLARLGGDEFTILLEGVAGPEQALAFAENIHRAMAAPFRVKGHDLFVTVSIGIVMESESLSDAQELLRNADTAMYRAKSAGRARSELYDEAMHNEARERLSLEMDMQHGLDRDEFEPYYQPLVDIETGRLHGFEALARWNHPTRGLVSPGVFIPIAEESGLIAALGQQMLFRSLRQLAQWLALSDNTAPLSMSVNLSPEQISRPGILQELEQALHETGVNPELIKIEITESGVINNPQCALRMLKDISKLGVRLAVDDFGTGYSSLSHLSRFPFDCIKIDQSFVRGMLNNTRDMEIVRSIVALAHGLDKRIIAEGIEEISQLRELQRLGCHLGQGFLFSPPVPANKARDFVQNNPTWY</sequence>
<keyword evidence="6" id="KW-1185">Reference proteome</keyword>
<name>A0A1T4W158_9BACT</name>
<dbReference type="Gene3D" id="3.20.20.450">
    <property type="entry name" value="EAL domain"/>
    <property type="match status" value="1"/>
</dbReference>
<dbReference type="SUPFAM" id="SSF55073">
    <property type="entry name" value="Nucleotide cyclase"/>
    <property type="match status" value="1"/>
</dbReference>
<dbReference type="InterPro" id="IPR043128">
    <property type="entry name" value="Rev_trsase/Diguanyl_cyclase"/>
</dbReference>
<evidence type="ECO:0000259" key="3">
    <source>
        <dbReference type="PROSITE" id="PS50883"/>
    </source>
</evidence>
<evidence type="ECO:0000259" key="4">
    <source>
        <dbReference type="PROSITE" id="PS50887"/>
    </source>
</evidence>
<dbReference type="PANTHER" id="PTHR44757">
    <property type="entry name" value="DIGUANYLATE CYCLASE DGCP"/>
    <property type="match status" value="1"/>
</dbReference>
<dbReference type="AlphaFoldDB" id="A0A1T4W158"/>
<dbReference type="GO" id="GO:0006355">
    <property type="term" value="P:regulation of DNA-templated transcription"/>
    <property type="evidence" value="ECO:0007669"/>
    <property type="project" value="InterPro"/>
</dbReference>
<dbReference type="CDD" id="cd01948">
    <property type="entry name" value="EAL"/>
    <property type="match status" value="1"/>
</dbReference>
<gene>
    <name evidence="5" type="ORF">SAMN02745704_00061</name>
</gene>
<feature type="domain" description="PAC" evidence="2">
    <location>
        <begin position="485"/>
        <end position="537"/>
    </location>
</feature>
<dbReference type="InterPro" id="IPR052155">
    <property type="entry name" value="Biofilm_reg_signaling"/>
</dbReference>
<dbReference type="PROSITE" id="PS50887">
    <property type="entry name" value="GGDEF"/>
    <property type="match status" value="1"/>
</dbReference>
<feature type="domain" description="EAL" evidence="3">
    <location>
        <begin position="817"/>
        <end position="1073"/>
    </location>
</feature>
<dbReference type="InterPro" id="IPR000700">
    <property type="entry name" value="PAS-assoc_C"/>
</dbReference>
<keyword evidence="1" id="KW-0472">Membrane</keyword>
<feature type="domain" description="GGDEF" evidence="4">
    <location>
        <begin position="675"/>
        <end position="808"/>
    </location>
</feature>
<dbReference type="PANTHER" id="PTHR44757:SF2">
    <property type="entry name" value="BIOFILM ARCHITECTURE MAINTENANCE PROTEIN MBAA"/>
    <property type="match status" value="1"/>
</dbReference>
<accession>A0A1T4W158</accession>
<dbReference type="NCBIfam" id="TIGR00254">
    <property type="entry name" value="GGDEF"/>
    <property type="match status" value="1"/>
</dbReference>
<evidence type="ECO:0000313" key="6">
    <source>
        <dbReference type="Proteomes" id="UP000190027"/>
    </source>
</evidence>
<dbReference type="FunFam" id="3.30.70.270:FF:000001">
    <property type="entry name" value="Diguanylate cyclase domain protein"/>
    <property type="match status" value="1"/>
</dbReference>
<protein>
    <submittedName>
        <fullName evidence="5">Diguanylate cyclase (GGDEF) domain-containing protein</fullName>
    </submittedName>
</protein>
<keyword evidence="1" id="KW-1133">Transmembrane helix</keyword>
<dbReference type="Proteomes" id="UP000190027">
    <property type="component" value="Unassembled WGS sequence"/>
</dbReference>
<keyword evidence="1" id="KW-0812">Transmembrane</keyword>
<dbReference type="InterPro" id="IPR013767">
    <property type="entry name" value="PAS_fold"/>
</dbReference>
<reference evidence="5 6" key="1">
    <citation type="submission" date="2017-02" db="EMBL/GenBank/DDBJ databases">
        <authorList>
            <person name="Peterson S.W."/>
        </authorList>
    </citation>
    <scope>NUCLEOTIDE SEQUENCE [LARGE SCALE GENOMIC DNA]</scope>
    <source>
        <strain evidence="5 6">DSM 16080</strain>
    </source>
</reference>
<dbReference type="InterPro" id="IPR035919">
    <property type="entry name" value="EAL_sf"/>
</dbReference>
<dbReference type="EMBL" id="FUYC01000001">
    <property type="protein sequence ID" value="SKA70996.1"/>
    <property type="molecule type" value="Genomic_DNA"/>
</dbReference>
<dbReference type="Pfam" id="PF00563">
    <property type="entry name" value="EAL"/>
    <property type="match status" value="1"/>
</dbReference>
<dbReference type="InterPro" id="IPR029787">
    <property type="entry name" value="Nucleotide_cyclase"/>
</dbReference>
<dbReference type="Gene3D" id="3.30.70.270">
    <property type="match status" value="1"/>
</dbReference>
<dbReference type="InterPro" id="IPR035965">
    <property type="entry name" value="PAS-like_dom_sf"/>
</dbReference>